<protein>
    <submittedName>
        <fullName evidence="2">Uncharacterized protein</fullName>
    </submittedName>
</protein>
<organism evidence="2 3">
    <name type="scientific">Zooshikella harenae</name>
    <dbReference type="NCBI Taxonomy" id="2827238"/>
    <lineage>
        <taxon>Bacteria</taxon>
        <taxon>Pseudomonadati</taxon>
        <taxon>Pseudomonadota</taxon>
        <taxon>Gammaproteobacteria</taxon>
        <taxon>Oceanospirillales</taxon>
        <taxon>Zooshikellaceae</taxon>
        <taxon>Zooshikella</taxon>
    </lineage>
</organism>
<evidence type="ECO:0000256" key="1">
    <source>
        <dbReference type="SAM" id="MobiDB-lite"/>
    </source>
</evidence>
<gene>
    <name evidence="2" type="ORF">KCG35_07565</name>
</gene>
<dbReference type="EMBL" id="JAGSOY010000012">
    <property type="protein sequence ID" value="MBU2710914.1"/>
    <property type="molecule type" value="Genomic_DNA"/>
</dbReference>
<comment type="caution">
    <text evidence="2">The sequence shown here is derived from an EMBL/GenBank/DDBJ whole genome shotgun (WGS) entry which is preliminary data.</text>
</comment>
<name>A0ABS5ZA43_9GAMM</name>
<dbReference type="Proteomes" id="UP000690515">
    <property type="component" value="Unassembled WGS sequence"/>
</dbReference>
<keyword evidence="3" id="KW-1185">Reference proteome</keyword>
<evidence type="ECO:0000313" key="2">
    <source>
        <dbReference type="EMBL" id="MBU2710914.1"/>
    </source>
</evidence>
<sequence>MDVVAVTPNNVIHATLQAEVGQQRSPAIRVQGPSSADIDVNISQQARDVAAGRFSAADPAASVNTSITPSSLQTESRVAVRPAVQTDSVRNNVAPSDNVSRESNPTSVGLETTDVSADLTATRIPLVRNVNQLNDNPQVDLATELNNQPVVVNAPTPDTDEPVELVADRAVTQPPSDNLNNIQQRPTVSNEVDTNQSVENFNEVDTAPAQPNVQPNQNIQPADVVTVNTAELESNEPANANAEGAIQTYRQVALTQDERVSIESFSV</sequence>
<evidence type="ECO:0000313" key="3">
    <source>
        <dbReference type="Proteomes" id="UP000690515"/>
    </source>
</evidence>
<dbReference type="RefSeq" id="WP_215819075.1">
    <property type="nucleotide sequence ID" value="NZ_JAGSOY010000012.1"/>
</dbReference>
<accession>A0ABS5ZA43</accession>
<feature type="region of interest" description="Disordered" evidence="1">
    <location>
        <begin position="87"/>
        <end position="110"/>
    </location>
</feature>
<reference evidence="2 3" key="1">
    <citation type="submission" date="2021-04" db="EMBL/GenBank/DDBJ databases">
        <authorList>
            <person name="Pira H."/>
            <person name="Risdian C."/>
            <person name="Wink J."/>
        </authorList>
    </citation>
    <scope>NUCLEOTIDE SEQUENCE [LARGE SCALE GENOMIC DNA]</scope>
    <source>
        <strain evidence="2 3">WH53</strain>
    </source>
</reference>
<proteinExistence type="predicted"/>